<dbReference type="CDD" id="cd06133">
    <property type="entry name" value="ERI-1_3'hExo_like"/>
    <property type="match status" value="1"/>
</dbReference>
<evidence type="ECO:0000313" key="10">
    <source>
        <dbReference type="Proteomes" id="UP000246740"/>
    </source>
</evidence>
<dbReference type="Gene3D" id="1.10.720.30">
    <property type="entry name" value="SAP domain"/>
    <property type="match status" value="1"/>
</dbReference>
<dbReference type="STRING" id="1882483.A0A317XIB3"/>
<keyword evidence="5" id="KW-0269">Exonuclease</keyword>
<sequence length="458" mass="50973">MSATPTVEDLRKQLASLGLDSRGNKADLRNRLHKARKRQQQQQDGDGPDGAGEGNTPGFSPQHHTFLVLDVEATCESTRKYGINHKRNTSWSFRSDVGSNQYPNEIIEFPVVVLRWNRHTCSLDILDVFHRFVCPTFRPRLSQFCKDLTGIQQAQVLASPTWDKVVRELHQFLLIHNLIEARAGNPNDFHGYRLRRGVAWVTHGPCDLRDFVIKQSWICPTGQRSELGTPPVFLRGPLIDVRKSIQDLHTWEQDILAEASRSSSSRSSPFPQFGGDDGFQIISPPKPSPTSHGTGQAVEGLSKRDSTVPGLLDLLGIGPFQGKQHSGLADTRNISRLVIELARRIYETSLGNQILLQKGLESVDGEIQKLESSLTLEPARAMRRAKELEALVLFPNIRTDNYRKQWIWMTRTPGLVSWPFLAEDNQGSAHPGIVKSSTTLDSTHTSSSSASSSAPLAA</sequence>
<dbReference type="GO" id="GO:0005737">
    <property type="term" value="C:cytoplasm"/>
    <property type="evidence" value="ECO:0007669"/>
    <property type="project" value="UniProtKB-SubCell"/>
</dbReference>
<accession>A0A317XIB3</accession>
<organism evidence="9 10">
    <name type="scientific">Testicularia cyperi</name>
    <dbReference type="NCBI Taxonomy" id="1882483"/>
    <lineage>
        <taxon>Eukaryota</taxon>
        <taxon>Fungi</taxon>
        <taxon>Dikarya</taxon>
        <taxon>Basidiomycota</taxon>
        <taxon>Ustilaginomycotina</taxon>
        <taxon>Ustilaginomycetes</taxon>
        <taxon>Ustilaginales</taxon>
        <taxon>Anthracoideaceae</taxon>
        <taxon>Testicularia</taxon>
    </lineage>
</organism>
<evidence type="ECO:0000259" key="8">
    <source>
        <dbReference type="PROSITE" id="PS50800"/>
    </source>
</evidence>
<dbReference type="GO" id="GO:0031047">
    <property type="term" value="P:regulatory ncRNA-mediated gene silencing"/>
    <property type="evidence" value="ECO:0007669"/>
    <property type="project" value="UniProtKB-KW"/>
</dbReference>
<keyword evidence="4" id="KW-0378">Hydrolase</keyword>
<dbReference type="Proteomes" id="UP000246740">
    <property type="component" value="Unassembled WGS sequence"/>
</dbReference>
<evidence type="ECO:0000256" key="6">
    <source>
        <dbReference type="ARBA" id="ARBA00023158"/>
    </source>
</evidence>
<dbReference type="SMART" id="SM00479">
    <property type="entry name" value="EXOIII"/>
    <property type="match status" value="1"/>
</dbReference>
<gene>
    <name evidence="9" type="ORF">BCV70DRAFT_202724</name>
</gene>
<keyword evidence="10" id="KW-1185">Reference proteome</keyword>
<dbReference type="OrthoDB" id="448399at2759"/>
<evidence type="ECO:0000256" key="1">
    <source>
        <dbReference type="ARBA" id="ARBA00004496"/>
    </source>
</evidence>
<dbReference type="Gene3D" id="3.30.420.10">
    <property type="entry name" value="Ribonuclease H-like superfamily/Ribonuclease H"/>
    <property type="match status" value="1"/>
</dbReference>
<proteinExistence type="predicted"/>
<dbReference type="EMBL" id="KZ819205">
    <property type="protein sequence ID" value="PWY97547.1"/>
    <property type="molecule type" value="Genomic_DNA"/>
</dbReference>
<feature type="region of interest" description="Disordered" evidence="7">
    <location>
        <begin position="15"/>
        <end position="60"/>
    </location>
</feature>
<dbReference type="InterPro" id="IPR012337">
    <property type="entry name" value="RNaseH-like_sf"/>
</dbReference>
<dbReference type="FunCoup" id="A0A317XIB3">
    <property type="interactions" value="242"/>
</dbReference>
<evidence type="ECO:0000256" key="7">
    <source>
        <dbReference type="SAM" id="MobiDB-lite"/>
    </source>
</evidence>
<name>A0A317XIB3_9BASI</name>
<evidence type="ECO:0000256" key="4">
    <source>
        <dbReference type="ARBA" id="ARBA00022801"/>
    </source>
</evidence>
<keyword evidence="6" id="KW-0943">RNA-mediated gene silencing</keyword>
<dbReference type="InterPro" id="IPR013520">
    <property type="entry name" value="Ribonucl_H"/>
</dbReference>
<dbReference type="GO" id="GO:0003676">
    <property type="term" value="F:nucleic acid binding"/>
    <property type="evidence" value="ECO:0007669"/>
    <property type="project" value="InterPro"/>
</dbReference>
<dbReference type="PANTHER" id="PTHR23044:SF61">
    <property type="entry name" value="3'-5' EXORIBONUCLEASE 1-RELATED"/>
    <property type="match status" value="1"/>
</dbReference>
<comment type="subcellular location">
    <subcellularLocation>
        <location evidence="1">Cytoplasm</location>
    </subcellularLocation>
</comment>
<feature type="compositionally biased region" description="Low complexity" evidence="7">
    <location>
        <begin position="436"/>
        <end position="458"/>
    </location>
</feature>
<dbReference type="PROSITE" id="PS50800">
    <property type="entry name" value="SAP"/>
    <property type="match status" value="1"/>
</dbReference>
<dbReference type="InterPro" id="IPR003034">
    <property type="entry name" value="SAP_dom"/>
</dbReference>
<dbReference type="SUPFAM" id="SSF53098">
    <property type="entry name" value="Ribonuclease H-like"/>
    <property type="match status" value="1"/>
</dbReference>
<dbReference type="InParanoid" id="A0A317XIB3"/>
<dbReference type="PANTHER" id="PTHR23044">
    <property type="entry name" value="3'-5' EXONUCLEASE ERI1-RELATED"/>
    <property type="match status" value="1"/>
</dbReference>
<dbReference type="GO" id="GO:0000175">
    <property type="term" value="F:3'-5'-RNA exonuclease activity"/>
    <property type="evidence" value="ECO:0007669"/>
    <property type="project" value="InterPro"/>
</dbReference>
<keyword evidence="3" id="KW-0540">Nuclease</keyword>
<dbReference type="SMART" id="SM00513">
    <property type="entry name" value="SAP"/>
    <property type="match status" value="1"/>
</dbReference>
<feature type="domain" description="SAP" evidence="8">
    <location>
        <begin position="2"/>
        <end position="36"/>
    </location>
</feature>
<feature type="region of interest" description="Disordered" evidence="7">
    <location>
        <begin position="260"/>
        <end position="302"/>
    </location>
</feature>
<dbReference type="InterPro" id="IPR047201">
    <property type="entry name" value="ERI-1_3'hExo-like"/>
</dbReference>
<dbReference type="InterPro" id="IPR036397">
    <property type="entry name" value="RNaseH_sf"/>
</dbReference>
<feature type="region of interest" description="Disordered" evidence="7">
    <location>
        <begin position="431"/>
        <end position="458"/>
    </location>
</feature>
<dbReference type="InterPro" id="IPR051274">
    <property type="entry name" value="3-5_Exoribonuclease"/>
</dbReference>
<dbReference type="Pfam" id="PF02037">
    <property type="entry name" value="SAP"/>
    <property type="match status" value="1"/>
</dbReference>
<keyword evidence="2" id="KW-0963">Cytoplasm</keyword>
<protein>
    <recommendedName>
        <fullName evidence="8">SAP domain-containing protein</fullName>
    </recommendedName>
</protein>
<evidence type="ECO:0000256" key="5">
    <source>
        <dbReference type="ARBA" id="ARBA00022839"/>
    </source>
</evidence>
<evidence type="ECO:0000256" key="2">
    <source>
        <dbReference type="ARBA" id="ARBA00022490"/>
    </source>
</evidence>
<reference evidence="9 10" key="1">
    <citation type="journal article" date="2018" name="Mol. Biol. Evol.">
        <title>Broad Genomic Sampling Reveals a Smut Pathogenic Ancestry of the Fungal Clade Ustilaginomycotina.</title>
        <authorList>
            <person name="Kijpornyongpan T."/>
            <person name="Mondo S.J."/>
            <person name="Barry K."/>
            <person name="Sandor L."/>
            <person name="Lee J."/>
            <person name="Lipzen A."/>
            <person name="Pangilinan J."/>
            <person name="LaButti K."/>
            <person name="Hainaut M."/>
            <person name="Henrissat B."/>
            <person name="Grigoriev I.V."/>
            <person name="Spatafora J.W."/>
            <person name="Aime M.C."/>
        </authorList>
    </citation>
    <scope>NUCLEOTIDE SEQUENCE [LARGE SCALE GENOMIC DNA]</scope>
    <source>
        <strain evidence="9 10">MCA 3645</strain>
    </source>
</reference>
<dbReference type="Pfam" id="PF00929">
    <property type="entry name" value="RNase_T"/>
    <property type="match status" value="1"/>
</dbReference>
<evidence type="ECO:0000313" key="9">
    <source>
        <dbReference type="EMBL" id="PWY97547.1"/>
    </source>
</evidence>
<dbReference type="AlphaFoldDB" id="A0A317XIB3"/>
<dbReference type="InterPro" id="IPR036361">
    <property type="entry name" value="SAP_dom_sf"/>
</dbReference>
<evidence type="ECO:0000256" key="3">
    <source>
        <dbReference type="ARBA" id="ARBA00022722"/>
    </source>
</evidence>
<dbReference type="SUPFAM" id="SSF68906">
    <property type="entry name" value="SAP domain"/>
    <property type="match status" value="1"/>
</dbReference>